<evidence type="ECO:0000313" key="2">
    <source>
        <dbReference type="EMBL" id="JAP09141.1"/>
    </source>
</evidence>
<feature type="region of interest" description="Disordered" evidence="1">
    <location>
        <begin position="1"/>
        <end position="20"/>
    </location>
</feature>
<dbReference type="AlphaFoldDB" id="A0A0V0GLT9"/>
<proteinExistence type="predicted"/>
<reference evidence="2" key="1">
    <citation type="submission" date="2015-12" db="EMBL/GenBank/DDBJ databases">
        <title>Gene expression during late stages of embryo sac development: a critical building block for successful pollen-pistil interactions.</title>
        <authorList>
            <person name="Liu Y."/>
            <person name="Joly V."/>
            <person name="Sabar M."/>
            <person name="Matton D.P."/>
        </authorList>
    </citation>
    <scope>NUCLEOTIDE SEQUENCE</scope>
</reference>
<protein>
    <submittedName>
        <fullName evidence="2">Putative ovule protein</fullName>
    </submittedName>
</protein>
<name>A0A0V0GLT9_SOLCH</name>
<feature type="non-terminal residue" evidence="2">
    <location>
        <position position="1"/>
    </location>
</feature>
<feature type="compositionally biased region" description="Polar residues" evidence="1">
    <location>
        <begin position="1"/>
        <end position="13"/>
    </location>
</feature>
<accession>A0A0V0GLT9</accession>
<sequence length="69" mass="7768">GNFQSLSQQSSCGSYGREETQSGMEEILHTVIQQVQDTIHKLIRVNYPLVCRGTNGMDKDTELPKQLQT</sequence>
<evidence type="ECO:0000256" key="1">
    <source>
        <dbReference type="SAM" id="MobiDB-lite"/>
    </source>
</evidence>
<organism evidence="2">
    <name type="scientific">Solanum chacoense</name>
    <name type="common">Chaco potato</name>
    <dbReference type="NCBI Taxonomy" id="4108"/>
    <lineage>
        <taxon>Eukaryota</taxon>
        <taxon>Viridiplantae</taxon>
        <taxon>Streptophyta</taxon>
        <taxon>Embryophyta</taxon>
        <taxon>Tracheophyta</taxon>
        <taxon>Spermatophyta</taxon>
        <taxon>Magnoliopsida</taxon>
        <taxon>eudicotyledons</taxon>
        <taxon>Gunneridae</taxon>
        <taxon>Pentapetalae</taxon>
        <taxon>asterids</taxon>
        <taxon>lamiids</taxon>
        <taxon>Solanales</taxon>
        <taxon>Solanaceae</taxon>
        <taxon>Solanoideae</taxon>
        <taxon>Solaneae</taxon>
        <taxon>Solanum</taxon>
    </lineage>
</organism>
<dbReference type="EMBL" id="GEDG01035576">
    <property type="protein sequence ID" value="JAP09141.1"/>
    <property type="molecule type" value="Transcribed_RNA"/>
</dbReference>